<organism evidence="2 3">
    <name type="scientific">Linum trigynum</name>
    <dbReference type="NCBI Taxonomy" id="586398"/>
    <lineage>
        <taxon>Eukaryota</taxon>
        <taxon>Viridiplantae</taxon>
        <taxon>Streptophyta</taxon>
        <taxon>Embryophyta</taxon>
        <taxon>Tracheophyta</taxon>
        <taxon>Spermatophyta</taxon>
        <taxon>Magnoliopsida</taxon>
        <taxon>eudicotyledons</taxon>
        <taxon>Gunneridae</taxon>
        <taxon>Pentapetalae</taxon>
        <taxon>rosids</taxon>
        <taxon>fabids</taxon>
        <taxon>Malpighiales</taxon>
        <taxon>Linaceae</taxon>
        <taxon>Linum</taxon>
    </lineage>
</organism>
<dbReference type="AlphaFoldDB" id="A0AAV2ED15"/>
<evidence type="ECO:0000313" key="2">
    <source>
        <dbReference type="EMBL" id="CAL1383582.1"/>
    </source>
</evidence>
<accession>A0AAV2ED15</accession>
<dbReference type="EMBL" id="OZ034817">
    <property type="protein sequence ID" value="CAL1383582.1"/>
    <property type="molecule type" value="Genomic_DNA"/>
</dbReference>
<feature type="compositionally biased region" description="Gly residues" evidence="1">
    <location>
        <begin position="33"/>
        <end position="43"/>
    </location>
</feature>
<protein>
    <submittedName>
        <fullName evidence="2">Uncharacterized protein</fullName>
    </submittedName>
</protein>
<proteinExistence type="predicted"/>
<sequence>MATTEEHWSPFGKWRRRAEEAGRGLAVTEGIGWLAGGGDGGGSRLSSSRDGKRQRQGAAAGGRQCRQEALGSSLHSWISASRCVEEIEGLRVYSAASIRVEALGRILDTAASFCLRQDSCAG</sequence>
<name>A0AAV2ED15_9ROSI</name>
<evidence type="ECO:0000313" key="3">
    <source>
        <dbReference type="Proteomes" id="UP001497516"/>
    </source>
</evidence>
<dbReference type="Proteomes" id="UP001497516">
    <property type="component" value="Chromosome 4"/>
</dbReference>
<reference evidence="2 3" key="1">
    <citation type="submission" date="2024-04" db="EMBL/GenBank/DDBJ databases">
        <authorList>
            <person name="Fracassetti M."/>
        </authorList>
    </citation>
    <scope>NUCLEOTIDE SEQUENCE [LARGE SCALE GENOMIC DNA]</scope>
</reference>
<feature type="region of interest" description="Disordered" evidence="1">
    <location>
        <begin position="33"/>
        <end position="64"/>
    </location>
</feature>
<evidence type="ECO:0000256" key="1">
    <source>
        <dbReference type="SAM" id="MobiDB-lite"/>
    </source>
</evidence>
<keyword evidence="3" id="KW-1185">Reference proteome</keyword>
<gene>
    <name evidence="2" type="ORF">LTRI10_LOCUS24845</name>
</gene>